<feature type="transmembrane region" description="Helical" evidence="9">
    <location>
        <begin position="44"/>
        <end position="64"/>
    </location>
</feature>
<dbReference type="AlphaFoldDB" id="A0A9N8YWF4"/>
<keyword evidence="2" id="KW-0813">Transport</keyword>
<comment type="subcellular location">
    <subcellularLocation>
        <location evidence="1">Cell membrane</location>
        <topology evidence="1">Multi-pass membrane protein</topology>
    </subcellularLocation>
</comment>
<reference evidence="10" key="1">
    <citation type="submission" date="2021-06" db="EMBL/GenBank/DDBJ databases">
        <authorList>
            <person name="Kallberg Y."/>
            <person name="Tangrot J."/>
            <person name="Rosling A."/>
        </authorList>
    </citation>
    <scope>NUCLEOTIDE SEQUENCE</scope>
    <source>
        <strain evidence="10">FL966</strain>
    </source>
</reference>
<evidence type="ECO:0000256" key="2">
    <source>
        <dbReference type="ARBA" id="ARBA00022448"/>
    </source>
</evidence>
<evidence type="ECO:0000256" key="6">
    <source>
        <dbReference type="ARBA" id="ARBA00023065"/>
    </source>
</evidence>
<gene>
    <name evidence="10" type="ORF">CPELLU_LOCUS434</name>
</gene>
<evidence type="ECO:0000256" key="8">
    <source>
        <dbReference type="SAM" id="Coils"/>
    </source>
</evidence>
<feature type="transmembrane region" description="Helical" evidence="9">
    <location>
        <begin position="383"/>
        <end position="416"/>
    </location>
</feature>
<dbReference type="PANTHER" id="PTHR33281:SF19">
    <property type="entry name" value="VOLTAGE-DEPENDENT ANION CHANNEL-FORMING PROTEIN YNEE"/>
    <property type="match status" value="1"/>
</dbReference>
<feature type="coiled-coil region" evidence="8">
    <location>
        <begin position="173"/>
        <end position="220"/>
    </location>
</feature>
<evidence type="ECO:0000256" key="7">
    <source>
        <dbReference type="ARBA" id="ARBA00023136"/>
    </source>
</evidence>
<keyword evidence="7 9" id="KW-0472">Membrane</keyword>
<evidence type="ECO:0000256" key="9">
    <source>
        <dbReference type="SAM" id="Phobius"/>
    </source>
</evidence>
<organism evidence="10 11">
    <name type="scientific">Cetraspora pellucida</name>
    <dbReference type="NCBI Taxonomy" id="1433469"/>
    <lineage>
        <taxon>Eukaryota</taxon>
        <taxon>Fungi</taxon>
        <taxon>Fungi incertae sedis</taxon>
        <taxon>Mucoromycota</taxon>
        <taxon>Glomeromycotina</taxon>
        <taxon>Glomeromycetes</taxon>
        <taxon>Diversisporales</taxon>
        <taxon>Gigasporaceae</taxon>
        <taxon>Cetraspora</taxon>
    </lineage>
</organism>
<accession>A0A9N8YWF4</accession>
<dbReference type="InterPro" id="IPR044669">
    <property type="entry name" value="YneE/VCCN1/2-like"/>
</dbReference>
<dbReference type="GO" id="GO:0005886">
    <property type="term" value="C:plasma membrane"/>
    <property type="evidence" value="ECO:0007669"/>
    <property type="project" value="UniProtKB-SubCell"/>
</dbReference>
<keyword evidence="3" id="KW-1003">Cell membrane</keyword>
<protein>
    <submittedName>
        <fullName evidence="10">3465_t:CDS:1</fullName>
    </submittedName>
</protein>
<feature type="transmembrane region" description="Helical" evidence="9">
    <location>
        <begin position="70"/>
        <end position="89"/>
    </location>
</feature>
<dbReference type="Proteomes" id="UP000789759">
    <property type="component" value="Unassembled WGS sequence"/>
</dbReference>
<dbReference type="OrthoDB" id="1368at2759"/>
<evidence type="ECO:0000313" key="10">
    <source>
        <dbReference type="EMBL" id="CAG8456912.1"/>
    </source>
</evidence>
<proteinExistence type="predicted"/>
<name>A0A9N8YWF4_9GLOM</name>
<dbReference type="PANTHER" id="PTHR33281">
    <property type="entry name" value="UPF0187 PROTEIN YNEE"/>
    <property type="match status" value="1"/>
</dbReference>
<keyword evidence="8" id="KW-0175">Coiled coil</keyword>
<keyword evidence="6" id="KW-0406">Ion transport</keyword>
<evidence type="ECO:0000313" key="11">
    <source>
        <dbReference type="Proteomes" id="UP000789759"/>
    </source>
</evidence>
<dbReference type="Pfam" id="PF25539">
    <property type="entry name" value="Bestrophin_2"/>
    <property type="match status" value="2"/>
</dbReference>
<evidence type="ECO:0000256" key="5">
    <source>
        <dbReference type="ARBA" id="ARBA00022989"/>
    </source>
</evidence>
<sequence length="528" mass="61476">MGSGKRVSLRRQGSEVDCDDDGHYYSDRNVPHLFRWRGSVIPNVIFQTLIVTAFAAAVTVIYIKTTLKPGIPQTFIPVLGFVVGLLLTYRTNTAYDRYWEGRRAWSSMVTAIRNITRYIWVGVRRKKSDEEKIEEKENLKIKYLKMKQNKTRREKFDTKTGEEITKEEEKILIEKALEAEEKAIKKKKEISKEEEEKIRLEKILREVEEEEIEIEKKTAIRLLIGFAFAVKHYLREEEGNACKDIKPFISDIKSNLPGFDDLSEQDAAEKNAVQDRDKSKKQNSNDRMCWLFRRLNPFSNGKKPHQREEKEGGIRINHNLPLEISLYLADYITTQTRKDRITVPLANNLLMSVNTLIDCLSSFERILRSPIPLAYSIHLTQTVWIYCLSLPFQLVAFVGWSTIVIVFFATFILLGIERIAAEIENPFGYDPNDLKLGDFCRIIERELKLIINHDPPNVDHWVFNRENIDALQRKDSYIDSLYPDKKEVKFDESAMDSLYTNHKKDVKSENEIAIEVDDKVDKVDKVSR</sequence>
<evidence type="ECO:0000256" key="4">
    <source>
        <dbReference type="ARBA" id="ARBA00022692"/>
    </source>
</evidence>
<comment type="caution">
    <text evidence="10">The sequence shown here is derived from an EMBL/GenBank/DDBJ whole genome shotgun (WGS) entry which is preliminary data.</text>
</comment>
<keyword evidence="5 9" id="KW-1133">Transmembrane helix</keyword>
<keyword evidence="11" id="KW-1185">Reference proteome</keyword>
<evidence type="ECO:0000256" key="3">
    <source>
        <dbReference type="ARBA" id="ARBA00022475"/>
    </source>
</evidence>
<keyword evidence="4 9" id="KW-0812">Transmembrane</keyword>
<dbReference type="GO" id="GO:0005254">
    <property type="term" value="F:chloride channel activity"/>
    <property type="evidence" value="ECO:0007669"/>
    <property type="project" value="InterPro"/>
</dbReference>
<dbReference type="EMBL" id="CAJVQA010000122">
    <property type="protein sequence ID" value="CAG8456912.1"/>
    <property type="molecule type" value="Genomic_DNA"/>
</dbReference>
<evidence type="ECO:0000256" key="1">
    <source>
        <dbReference type="ARBA" id="ARBA00004651"/>
    </source>
</evidence>